<keyword evidence="1" id="KW-0812">Transmembrane</keyword>
<evidence type="ECO:0008006" key="4">
    <source>
        <dbReference type="Google" id="ProtNLM"/>
    </source>
</evidence>
<dbReference type="Proteomes" id="UP001596298">
    <property type="component" value="Unassembled WGS sequence"/>
</dbReference>
<protein>
    <recommendedName>
        <fullName evidence="4">Cation/H+ exchanger domain-containing protein</fullName>
    </recommendedName>
</protein>
<evidence type="ECO:0000313" key="3">
    <source>
        <dbReference type="Proteomes" id="UP001596298"/>
    </source>
</evidence>
<reference evidence="3" key="1">
    <citation type="journal article" date="2019" name="Int. J. Syst. Evol. Microbiol.">
        <title>The Global Catalogue of Microorganisms (GCM) 10K type strain sequencing project: providing services to taxonomists for standard genome sequencing and annotation.</title>
        <authorList>
            <consortium name="The Broad Institute Genomics Platform"/>
            <consortium name="The Broad Institute Genome Sequencing Center for Infectious Disease"/>
            <person name="Wu L."/>
            <person name="Ma J."/>
        </authorList>
    </citation>
    <scope>NUCLEOTIDE SEQUENCE [LARGE SCALE GENOMIC DNA]</scope>
    <source>
        <strain evidence="3">CCUG 58127</strain>
    </source>
</reference>
<evidence type="ECO:0000256" key="1">
    <source>
        <dbReference type="SAM" id="Phobius"/>
    </source>
</evidence>
<comment type="caution">
    <text evidence="2">The sequence shown here is derived from an EMBL/GenBank/DDBJ whole genome shotgun (WGS) entry which is preliminary data.</text>
</comment>
<sequence>MLLVIGRYVPALADAISAHPTSPTYRASPTIFWTIALEDLVVVIPTMLVAGIGTWRGSQWAVRARSAIVGWSATVPLAILAMGIAMYAEDGPGSSPADIAVLAAFSVTLLVPAVLCYAPTRGRAGSPMSAAAAGHSA</sequence>
<keyword evidence="3" id="KW-1185">Reference proteome</keyword>
<dbReference type="EMBL" id="JBHSWH010000001">
    <property type="protein sequence ID" value="MFC6707097.1"/>
    <property type="molecule type" value="Genomic_DNA"/>
</dbReference>
<keyword evidence="1" id="KW-0472">Membrane</keyword>
<evidence type="ECO:0000313" key="2">
    <source>
        <dbReference type="EMBL" id="MFC6707097.1"/>
    </source>
</evidence>
<feature type="transmembrane region" description="Helical" evidence="1">
    <location>
        <begin position="67"/>
        <end position="87"/>
    </location>
</feature>
<accession>A0ABW2AJU1</accession>
<proteinExistence type="predicted"/>
<feature type="transmembrane region" description="Helical" evidence="1">
    <location>
        <begin position="99"/>
        <end position="118"/>
    </location>
</feature>
<gene>
    <name evidence="2" type="ORF">ACFQDH_18020</name>
</gene>
<organism evidence="2 3">
    <name type="scientific">Flexivirga alba</name>
    <dbReference type="NCBI Taxonomy" id="702742"/>
    <lineage>
        <taxon>Bacteria</taxon>
        <taxon>Bacillati</taxon>
        <taxon>Actinomycetota</taxon>
        <taxon>Actinomycetes</taxon>
        <taxon>Micrococcales</taxon>
        <taxon>Dermacoccaceae</taxon>
        <taxon>Flexivirga</taxon>
    </lineage>
</organism>
<name>A0ABW2AJU1_9MICO</name>
<keyword evidence="1" id="KW-1133">Transmembrane helix</keyword>
<dbReference type="RefSeq" id="WP_382404947.1">
    <property type="nucleotide sequence ID" value="NZ_JBHSWH010000001.1"/>
</dbReference>
<feature type="transmembrane region" description="Helical" evidence="1">
    <location>
        <begin position="31"/>
        <end position="55"/>
    </location>
</feature>